<protein>
    <submittedName>
        <fullName evidence="1">Uncharacterized protein</fullName>
    </submittedName>
</protein>
<evidence type="ECO:0000313" key="2">
    <source>
        <dbReference type="Proteomes" id="UP000662314"/>
    </source>
</evidence>
<comment type="caution">
    <text evidence="1">The sequence shown here is derived from an EMBL/GenBank/DDBJ whole genome shotgun (WGS) entry which is preliminary data.</text>
</comment>
<name>A0A8J7LF63_9NOST</name>
<dbReference type="Proteomes" id="UP000662314">
    <property type="component" value="Unassembled WGS sequence"/>
</dbReference>
<gene>
    <name evidence="1" type="ORF">I8752_01180</name>
</gene>
<keyword evidence="2" id="KW-1185">Reference proteome</keyword>
<organism evidence="1 2">
    <name type="scientific">Dendronalium phyllosphericum CENA369</name>
    <dbReference type="NCBI Taxonomy" id="1725256"/>
    <lineage>
        <taxon>Bacteria</taxon>
        <taxon>Bacillati</taxon>
        <taxon>Cyanobacteriota</taxon>
        <taxon>Cyanophyceae</taxon>
        <taxon>Nostocales</taxon>
        <taxon>Nostocaceae</taxon>
        <taxon>Dendronalium</taxon>
        <taxon>Dendronalium phyllosphericum</taxon>
    </lineage>
</organism>
<dbReference type="RefSeq" id="WP_225895383.1">
    <property type="nucleotide sequence ID" value="NZ_CAWPUQ010000110.1"/>
</dbReference>
<dbReference type="AlphaFoldDB" id="A0A8J7LF63"/>
<evidence type="ECO:0000313" key="1">
    <source>
        <dbReference type="EMBL" id="MBH8571659.1"/>
    </source>
</evidence>
<sequence>MLRIKYPRRRFYNVVALTLCITLFYFCFAVAQPKSKPYKFIHYGWDAPYPAFLNKNIQQMEKRPFDGVIIRLKAGKKVFLHEPYNPKDFTQDIESLKTTKFSKFTDNFLAMWATTDEGWDWFSESDWKASESNLRLFAKTARNGKLVGIAFDPETYESYGVNPWLYPKLPHATEKSFEEYKQQVRKRGAQFIQAIQQELPGVKLLTLFQLSQFVELDRDDLPDFSKNNYGLFPAFVNGMLDAIEPNTLIIDGDEDAYYNESKKDFYWGYNLIKKLALTLIDSKNKTKYARQVKVGQAVFIDELFALRQPQKSFISYYLTPQQRAKWLEHNTYYALSTTDEYVWCYSEQTNWWKNKIASGVEEAIRSAQKKIKNKKPLGFSIENMITKAKKMRDEKNT</sequence>
<accession>A0A8J7LF63</accession>
<dbReference type="EMBL" id="JAECZA010000002">
    <property type="protein sequence ID" value="MBH8571659.1"/>
    <property type="molecule type" value="Genomic_DNA"/>
</dbReference>
<proteinExistence type="predicted"/>
<reference evidence="1 2" key="1">
    <citation type="journal article" date="2021" name="Int. J. Syst. Evol. Microbiol.">
        <title>Amazonocrinis nigriterrae gen. nov., sp. nov., Atlanticothrix silvestris gen. nov., sp. nov. and Dendronalium phyllosphericum gen. nov., sp. nov., nostocacean cyanobacteria from Brazilian environments.</title>
        <authorList>
            <person name="Alvarenga D.O."/>
            <person name="Andreote A.P.D."/>
            <person name="Branco L.H.Z."/>
            <person name="Delbaje E."/>
            <person name="Cruz R.B."/>
            <person name="Varani A.M."/>
            <person name="Fiore M.F."/>
        </authorList>
    </citation>
    <scope>NUCLEOTIDE SEQUENCE [LARGE SCALE GENOMIC DNA]</scope>
    <source>
        <strain evidence="1 2">CENA369</strain>
    </source>
</reference>